<protein>
    <submittedName>
        <fullName evidence="3">Caspase domain-containing protein</fullName>
    </submittedName>
</protein>
<dbReference type="InterPro" id="IPR050452">
    <property type="entry name" value="Metacaspase"/>
</dbReference>
<dbReference type="EMBL" id="JARJLG010000001">
    <property type="protein sequence ID" value="KAJ7785157.1"/>
    <property type="molecule type" value="Genomic_DNA"/>
</dbReference>
<dbReference type="GO" id="GO:0005737">
    <property type="term" value="C:cytoplasm"/>
    <property type="evidence" value="ECO:0007669"/>
    <property type="project" value="TreeGrafter"/>
</dbReference>
<evidence type="ECO:0000313" key="4">
    <source>
        <dbReference type="Proteomes" id="UP001215280"/>
    </source>
</evidence>
<dbReference type="Proteomes" id="UP001215280">
    <property type="component" value="Unassembled WGS sequence"/>
</dbReference>
<evidence type="ECO:0000259" key="2">
    <source>
        <dbReference type="Pfam" id="PF00656"/>
    </source>
</evidence>
<keyword evidence="4" id="KW-1185">Reference proteome</keyword>
<dbReference type="PANTHER" id="PTHR48104">
    <property type="entry name" value="METACASPASE-4"/>
    <property type="match status" value="1"/>
</dbReference>
<proteinExistence type="inferred from homology"/>
<evidence type="ECO:0000313" key="3">
    <source>
        <dbReference type="EMBL" id="KAJ7785157.1"/>
    </source>
</evidence>
<dbReference type="GO" id="GO:0004197">
    <property type="term" value="F:cysteine-type endopeptidase activity"/>
    <property type="evidence" value="ECO:0007669"/>
    <property type="project" value="InterPro"/>
</dbReference>
<organism evidence="3 4">
    <name type="scientific">Mycena maculata</name>
    <dbReference type="NCBI Taxonomy" id="230809"/>
    <lineage>
        <taxon>Eukaryota</taxon>
        <taxon>Fungi</taxon>
        <taxon>Dikarya</taxon>
        <taxon>Basidiomycota</taxon>
        <taxon>Agaricomycotina</taxon>
        <taxon>Agaricomycetes</taxon>
        <taxon>Agaricomycetidae</taxon>
        <taxon>Agaricales</taxon>
        <taxon>Marasmiineae</taxon>
        <taxon>Mycenaceae</taxon>
        <taxon>Mycena</taxon>
    </lineage>
</organism>
<evidence type="ECO:0000256" key="1">
    <source>
        <dbReference type="ARBA" id="ARBA00009005"/>
    </source>
</evidence>
<sequence>MTSRTIGRFIAEVGLRLAFHVPRRRALLIGIRSGFHIRRSDTSKTATSTSSGTGSAMTLYGPHDDVESLKVLLIVKFGYKESDVVVLIDDAAVEPNLQPTHANIMRELDQFMINQQPGDIFFFGYSGHSYHKKKPSGLAPTHSEKFIIPSDAGDCIQSTPDYSKVIFAKVLREKLVNRLLGGSRLTAVLDTCHSASLLDLKHCKCNRIGSWRSLLRRSVRRTRELFEVGKVENISQPSHPTLPRSASSVLSQHLRETVEYCSGYCPRPWAPGVIPVLCISACKDSQMVFENAEGTSLTRTFVDLLNETPQPSLSQLVRVCSKKSHDVAEQMKYAGEPDCSPWHPQVRSSPRSLRYLRNPHKQLSSLAPLVFCFLCCGTFGL</sequence>
<name>A0AAD7KGK1_9AGAR</name>
<dbReference type="Gene3D" id="3.40.50.1460">
    <property type="match status" value="1"/>
</dbReference>
<dbReference type="AlphaFoldDB" id="A0AAD7KGK1"/>
<gene>
    <name evidence="3" type="ORF">DFH07DRAFT_4120</name>
</gene>
<dbReference type="GO" id="GO:0006508">
    <property type="term" value="P:proteolysis"/>
    <property type="evidence" value="ECO:0007669"/>
    <property type="project" value="InterPro"/>
</dbReference>
<feature type="domain" description="Peptidase C14 caspase" evidence="2">
    <location>
        <begin position="36"/>
        <end position="334"/>
    </location>
</feature>
<accession>A0AAD7KGK1</accession>
<dbReference type="PANTHER" id="PTHR48104:SF30">
    <property type="entry name" value="METACASPASE-1"/>
    <property type="match status" value="1"/>
</dbReference>
<comment type="caution">
    <text evidence="3">The sequence shown here is derived from an EMBL/GenBank/DDBJ whole genome shotgun (WGS) entry which is preliminary data.</text>
</comment>
<dbReference type="Pfam" id="PF00656">
    <property type="entry name" value="Peptidase_C14"/>
    <property type="match status" value="1"/>
</dbReference>
<comment type="similarity">
    <text evidence="1">Belongs to the peptidase C14B family.</text>
</comment>
<dbReference type="InterPro" id="IPR011600">
    <property type="entry name" value="Pept_C14_caspase"/>
</dbReference>
<reference evidence="3" key="1">
    <citation type="submission" date="2023-03" db="EMBL/GenBank/DDBJ databases">
        <title>Massive genome expansion in bonnet fungi (Mycena s.s.) driven by repeated elements and novel gene families across ecological guilds.</title>
        <authorList>
            <consortium name="Lawrence Berkeley National Laboratory"/>
            <person name="Harder C.B."/>
            <person name="Miyauchi S."/>
            <person name="Viragh M."/>
            <person name="Kuo A."/>
            <person name="Thoen E."/>
            <person name="Andreopoulos B."/>
            <person name="Lu D."/>
            <person name="Skrede I."/>
            <person name="Drula E."/>
            <person name="Henrissat B."/>
            <person name="Morin E."/>
            <person name="Kohler A."/>
            <person name="Barry K."/>
            <person name="LaButti K."/>
            <person name="Morin E."/>
            <person name="Salamov A."/>
            <person name="Lipzen A."/>
            <person name="Mereny Z."/>
            <person name="Hegedus B."/>
            <person name="Baldrian P."/>
            <person name="Stursova M."/>
            <person name="Weitz H."/>
            <person name="Taylor A."/>
            <person name="Grigoriev I.V."/>
            <person name="Nagy L.G."/>
            <person name="Martin F."/>
            <person name="Kauserud H."/>
        </authorList>
    </citation>
    <scope>NUCLEOTIDE SEQUENCE</scope>
    <source>
        <strain evidence="3">CBHHK188m</strain>
    </source>
</reference>